<evidence type="ECO:0000313" key="2">
    <source>
        <dbReference type="Proteomes" id="UP001236258"/>
    </source>
</evidence>
<accession>A0ABT9GRX3</accession>
<protein>
    <recommendedName>
        <fullName evidence="3">Lipocalin-like domain-containing protein</fullName>
    </recommendedName>
</protein>
<dbReference type="Proteomes" id="UP001236258">
    <property type="component" value="Unassembled WGS sequence"/>
</dbReference>
<gene>
    <name evidence="1" type="ORF">Q3O59_11930</name>
</gene>
<reference evidence="1 2" key="1">
    <citation type="submission" date="2023-08" db="EMBL/GenBank/DDBJ databases">
        <authorList>
            <person name="Joshi A."/>
            <person name="Thite S."/>
        </authorList>
    </citation>
    <scope>NUCLEOTIDE SEQUENCE [LARGE SCALE GENOMIC DNA]</scope>
    <source>
        <strain evidence="1 2">1E1</strain>
    </source>
</reference>
<organism evidence="1 2">
    <name type="scientific">Alkalimonas delamerensis</name>
    <dbReference type="NCBI Taxonomy" id="265981"/>
    <lineage>
        <taxon>Bacteria</taxon>
        <taxon>Pseudomonadati</taxon>
        <taxon>Pseudomonadota</taxon>
        <taxon>Gammaproteobacteria</taxon>
        <taxon>Alkalimonas</taxon>
    </lineage>
</organism>
<keyword evidence="2" id="KW-1185">Reference proteome</keyword>
<evidence type="ECO:0000313" key="1">
    <source>
        <dbReference type="EMBL" id="MDP4529731.1"/>
    </source>
</evidence>
<comment type="caution">
    <text evidence="1">The sequence shown here is derived from an EMBL/GenBank/DDBJ whole genome shotgun (WGS) entry which is preliminary data.</text>
</comment>
<evidence type="ECO:0008006" key="3">
    <source>
        <dbReference type="Google" id="ProtNLM"/>
    </source>
</evidence>
<dbReference type="EMBL" id="JAUZVY010000005">
    <property type="protein sequence ID" value="MDP4529731.1"/>
    <property type="molecule type" value="Genomic_DNA"/>
</dbReference>
<dbReference type="RefSeq" id="WP_305945795.1">
    <property type="nucleotide sequence ID" value="NZ_JAUZVY010000005.1"/>
</dbReference>
<name>A0ABT9GRX3_9GAMM</name>
<sequence>MNKIRYKYIAVLLVMVIAYIIKPKGMSDDFNAFRIGTWCESEHNDKKCDTTVQFFHDGTFEAKGIDLADDIKYEFRGTWRSRGHEFCTEIIDSKWIRLSDGVEVNYGVIEPFCDLVIDINKNEYIYISNFSGKKEIMYRVD</sequence>
<proteinExistence type="predicted"/>